<dbReference type="GO" id="GO:0030245">
    <property type="term" value="P:cellulose catabolic process"/>
    <property type="evidence" value="ECO:0007669"/>
    <property type="project" value="UniProtKB-KW"/>
</dbReference>
<comment type="catalytic activity">
    <reaction evidence="1">
        <text>Endohydrolysis of (1-&gt;4)-beta-D-glucosidic linkages in cellulose, lichenin and cereal beta-D-glucans.</text>
        <dbReference type="EC" id="3.2.1.4"/>
    </reaction>
</comment>
<evidence type="ECO:0000313" key="10">
    <source>
        <dbReference type="EMBL" id="KAK4795004.1"/>
    </source>
</evidence>
<evidence type="ECO:0000256" key="5">
    <source>
        <dbReference type="ARBA" id="ARBA00023001"/>
    </source>
</evidence>
<evidence type="ECO:0000256" key="8">
    <source>
        <dbReference type="ARBA" id="ARBA00023326"/>
    </source>
</evidence>
<gene>
    <name evidence="10" type="ORF">SAY86_012998</name>
</gene>
<evidence type="ECO:0000256" key="7">
    <source>
        <dbReference type="ARBA" id="ARBA00023295"/>
    </source>
</evidence>
<evidence type="ECO:0000256" key="6">
    <source>
        <dbReference type="ARBA" id="ARBA00023277"/>
    </source>
</evidence>
<dbReference type="AlphaFoldDB" id="A0AAN7R7Q0"/>
<keyword evidence="6" id="KW-0119">Carbohydrate metabolism</keyword>
<evidence type="ECO:0000259" key="9">
    <source>
        <dbReference type="Pfam" id="PF00759"/>
    </source>
</evidence>
<evidence type="ECO:0000256" key="2">
    <source>
        <dbReference type="ARBA" id="ARBA00007072"/>
    </source>
</evidence>
<accession>A0AAN7R7Q0</accession>
<dbReference type="InterPro" id="IPR001701">
    <property type="entry name" value="Glyco_hydro_9"/>
</dbReference>
<evidence type="ECO:0000256" key="4">
    <source>
        <dbReference type="ARBA" id="ARBA00022801"/>
    </source>
</evidence>
<dbReference type="InterPro" id="IPR012341">
    <property type="entry name" value="6hp_glycosidase-like_sf"/>
</dbReference>
<feature type="domain" description="Glycoside hydrolase family 9" evidence="9">
    <location>
        <begin position="55"/>
        <end position="143"/>
    </location>
</feature>
<dbReference type="GO" id="GO:0008810">
    <property type="term" value="F:cellulase activity"/>
    <property type="evidence" value="ECO:0007669"/>
    <property type="project" value="UniProtKB-EC"/>
</dbReference>
<keyword evidence="8" id="KW-0624">Polysaccharide degradation</keyword>
<evidence type="ECO:0000256" key="1">
    <source>
        <dbReference type="ARBA" id="ARBA00000966"/>
    </source>
</evidence>
<keyword evidence="4" id="KW-0378">Hydrolase</keyword>
<evidence type="ECO:0000313" key="11">
    <source>
        <dbReference type="Proteomes" id="UP001346149"/>
    </source>
</evidence>
<proteinExistence type="inferred from homology"/>
<dbReference type="EC" id="3.2.1.4" evidence="3"/>
<evidence type="ECO:0000256" key="3">
    <source>
        <dbReference type="ARBA" id="ARBA00012601"/>
    </source>
</evidence>
<dbReference type="Gene3D" id="1.50.10.10">
    <property type="match status" value="1"/>
</dbReference>
<dbReference type="PANTHER" id="PTHR22298">
    <property type="entry name" value="ENDO-1,4-BETA-GLUCANASE"/>
    <property type="match status" value="1"/>
</dbReference>
<dbReference type="InterPro" id="IPR008928">
    <property type="entry name" value="6-hairpin_glycosidase_sf"/>
</dbReference>
<keyword evidence="11" id="KW-1185">Reference proteome</keyword>
<protein>
    <recommendedName>
        <fullName evidence="3">cellulase</fullName>
        <ecNumber evidence="3">3.2.1.4</ecNumber>
    </recommendedName>
</protein>
<dbReference type="EMBL" id="JAXQNO010000007">
    <property type="protein sequence ID" value="KAK4795004.1"/>
    <property type="molecule type" value="Genomic_DNA"/>
</dbReference>
<dbReference type="Proteomes" id="UP001346149">
    <property type="component" value="Unassembled WGS sequence"/>
</dbReference>
<dbReference type="SUPFAM" id="SSF48208">
    <property type="entry name" value="Six-hairpin glycosidases"/>
    <property type="match status" value="1"/>
</dbReference>
<comment type="similarity">
    <text evidence="2">Belongs to the glycosyl hydrolase 9 (cellulase E) family.</text>
</comment>
<sequence>MDLQNPKYENDHLFALPAGTRQDRWMKKTRAEEMRPKCDPPTASIDLLPHPVHPGGSNLQHYDTIAFLLLLVHANYLSRTTQTASINCREVSVGPTSLRQQAIRQVDYSLGDNPKGMSDMVGYGGYYPQRAHHGGSSIPSIRDHPQLVAYKEGSLYLIRPHTHLY</sequence>
<comment type="caution">
    <text evidence="10">The sequence shown here is derived from an EMBL/GenBank/DDBJ whole genome shotgun (WGS) entry which is preliminary data.</text>
</comment>
<organism evidence="10 11">
    <name type="scientific">Trapa natans</name>
    <name type="common">Water chestnut</name>
    <dbReference type="NCBI Taxonomy" id="22666"/>
    <lineage>
        <taxon>Eukaryota</taxon>
        <taxon>Viridiplantae</taxon>
        <taxon>Streptophyta</taxon>
        <taxon>Embryophyta</taxon>
        <taxon>Tracheophyta</taxon>
        <taxon>Spermatophyta</taxon>
        <taxon>Magnoliopsida</taxon>
        <taxon>eudicotyledons</taxon>
        <taxon>Gunneridae</taxon>
        <taxon>Pentapetalae</taxon>
        <taxon>rosids</taxon>
        <taxon>malvids</taxon>
        <taxon>Myrtales</taxon>
        <taxon>Lythraceae</taxon>
        <taxon>Trapa</taxon>
    </lineage>
</organism>
<keyword evidence="7" id="KW-0326">Glycosidase</keyword>
<reference evidence="10 11" key="1">
    <citation type="journal article" date="2023" name="Hortic Res">
        <title>Pangenome of water caltrop reveals structural variations and asymmetric subgenome divergence after allopolyploidization.</title>
        <authorList>
            <person name="Zhang X."/>
            <person name="Chen Y."/>
            <person name="Wang L."/>
            <person name="Yuan Y."/>
            <person name="Fang M."/>
            <person name="Shi L."/>
            <person name="Lu R."/>
            <person name="Comes H.P."/>
            <person name="Ma Y."/>
            <person name="Chen Y."/>
            <person name="Huang G."/>
            <person name="Zhou Y."/>
            <person name="Zheng Z."/>
            <person name="Qiu Y."/>
        </authorList>
    </citation>
    <scope>NUCLEOTIDE SEQUENCE [LARGE SCALE GENOMIC DNA]</scope>
    <source>
        <strain evidence="10">F231</strain>
    </source>
</reference>
<keyword evidence="5" id="KW-0136">Cellulose degradation</keyword>
<dbReference type="Pfam" id="PF00759">
    <property type="entry name" value="Glyco_hydro_9"/>
    <property type="match status" value="1"/>
</dbReference>
<name>A0AAN7R7Q0_TRANT</name>